<keyword evidence="2" id="KW-1185">Reference proteome</keyword>
<dbReference type="RefSeq" id="WP_138926128.1">
    <property type="nucleotide sequence ID" value="NZ_CP034412.1"/>
</dbReference>
<dbReference type="EMBL" id="CP034412">
    <property type="protein sequence ID" value="QCY46999.1"/>
    <property type="molecule type" value="Genomic_DNA"/>
</dbReference>
<name>A0A5B7WSS3_9MICC</name>
<sequence length="400" mass="43863">MSTQEFNTAAAVFNYDVYRDDAQQRVFEALSAFDLVGYIEAADREGASTYVHAELALNEDEQPMTASASGNLSVSQQGLEQLAGKLMEASGADRLYLDGDLAAGTELEHPEDAGADDEMEMETDTEESLQAIAGPSLRRSDLALSAMGQPGSWLVRQDASGLLALRRGEPVEIILGRKMVPALEILRHDAAYELRFHARRGAVNVNGSVAAQYWMGPAQRAVPTVAAESAAAKYQADLAQWLYGIDEEELAALESLWPQAARELRALSNERTEESLRQLVGNLGMPSELIDAVRDELDPTGFETLKGGLFTGLDQALEEEISDAKGVKRLIYRTGWSPSALVGSSLVILAAGTQLNRWMRRKAKPGAGWRRTIMFFWYSDAIYYLARGFRQVLAKRLPKA</sequence>
<dbReference type="AlphaFoldDB" id="A0A5B7WSS3"/>
<protein>
    <submittedName>
        <fullName evidence="1">Uncharacterized protein</fullName>
    </submittedName>
</protein>
<proteinExistence type="predicted"/>
<organism evidence="1 2">
    <name type="scientific">Glutamicibacter creatinolyticus</name>
    <dbReference type="NCBI Taxonomy" id="162496"/>
    <lineage>
        <taxon>Bacteria</taxon>
        <taxon>Bacillati</taxon>
        <taxon>Actinomycetota</taxon>
        <taxon>Actinomycetes</taxon>
        <taxon>Micrococcales</taxon>
        <taxon>Micrococcaceae</taxon>
        <taxon>Glutamicibacter</taxon>
    </lineage>
</organism>
<gene>
    <name evidence="1" type="ORF">GcLGCM259_1264</name>
</gene>
<evidence type="ECO:0000313" key="1">
    <source>
        <dbReference type="EMBL" id="QCY46999.1"/>
    </source>
</evidence>
<accession>A0A5B7WSS3</accession>
<evidence type="ECO:0000313" key="2">
    <source>
        <dbReference type="Proteomes" id="UP000307000"/>
    </source>
</evidence>
<dbReference type="Proteomes" id="UP000307000">
    <property type="component" value="Chromosome"/>
</dbReference>
<reference evidence="1 2" key="1">
    <citation type="submission" date="2018-12" db="EMBL/GenBank/DDBJ databases">
        <title>Complete Genome Sequence of Glutamicibacter creatinolyticus strain LGCM259,isolated from an abscess of a 12-year-old mare in Italy.</title>
        <authorList>
            <person name="Santos R.G."/>
            <person name="Silva A.L."/>
            <person name="Seyffert N."/>
            <person name="Castro T.L.P."/>
            <person name="Attili A.R."/>
            <person name="Rifici C."/>
            <person name="Mazzullo G."/>
            <person name="Brenig B."/>
            <person name="Venanzi F."/>
            <person name="Azevedo V."/>
        </authorList>
    </citation>
    <scope>NUCLEOTIDE SEQUENCE [LARGE SCALE GENOMIC DNA]</scope>
    <source>
        <strain evidence="1 2">LGCM 259</strain>
    </source>
</reference>
<dbReference type="KEGG" id="gcr:GcLGCM259_1264"/>